<comment type="caution">
    <text evidence="1">The sequence shown here is derived from an EMBL/GenBank/DDBJ whole genome shotgun (WGS) entry which is preliminary data.</text>
</comment>
<protein>
    <submittedName>
        <fullName evidence="1">Uncharacterized protein</fullName>
    </submittedName>
</protein>
<dbReference type="AlphaFoldDB" id="A0A820EU00"/>
<gene>
    <name evidence="1" type="ORF">OTI717_LOCUS40435</name>
</gene>
<feature type="non-terminal residue" evidence="1">
    <location>
        <position position="1"/>
    </location>
</feature>
<dbReference type="EMBL" id="CAJOAX010032504">
    <property type="protein sequence ID" value="CAF4251316.1"/>
    <property type="molecule type" value="Genomic_DNA"/>
</dbReference>
<evidence type="ECO:0000313" key="2">
    <source>
        <dbReference type="Proteomes" id="UP000663823"/>
    </source>
</evidence>
<sequence>NIGEYERIGGFTSCQICYRTFVHISTTATRNILVYSCLKNLCNVIG</sequence>
<reference evidence="1" key="1">
    <citation type="submission" date="2021-02" db="EMBL/GenBank/DDBJ databases">
        <authorList>
            <person name="Nowell W R."/>
        </authorList>
    </citation>
    <scope>NUCLEOTIDE SEQUENCE</scope>
</reference>
<proteinExistence type="predicted"/>
<evidence type="ECO:0000313" key="1">
    <source>
        <dbReference type="EMBL" id="CAF4251316.1"/>
    </source>
</evidence>
<dbReference type="Proteomes" id="UP000663823">
    <property type="component" value="Unassembled WGS sequence"/>
</dbReference>
<accession>A0A820EU00</accession>
<organism evidence="1 2">
    <name type="scientific">Rotaria sordida</name>
    <dbReference type="NCBI Taxonomy" id="392033"/>
    <lineage>
        <taxon>Eukaryota</taxon>
        <taxon>Metazoa</taxon>
        <taxon>Spiralia</taxon>
        <taxon>Gnathifera</taxon>
        <taxon>Rotifera</taxon>
        <taxon>Eurotatoria</taxon>
        <taxon>Bdelloidea</taxon>
        <taxon>Philodinida</taxon>
        <taxon>Philodinidae</taxon>
        <taxon>Rotaria</taxon>
    </lineage>
</organism>
<name>A0A820EU00_9BILA</name>